<dbReference type="Pfam" id="PF14325">
    <property type="entry name" value="DUF4383"/>
    <property type="match status" value="1"/>
</dbReference>
<keyword evidence="1" id="KW-0472">Membrane</keyword>
<dbReference type="PATRIC" id="fig|937777.3.peg.744"/>
<evidence type="ECO:0000256" key="1">
    <source>
        <dbReference type="SAM" id="Phobius"/>
    </source>
</evidence>
<name>K9ZZF7_DEIPD</name>
<reference evidence="3" key="1">
    <citation type="submission" date="2012-03" db="EMBL/GenBank/DDBJ databases">
        <title>Complete sequence of chromosome of Deinococcus peraridilitoris DSM 19664.</title>
        <authorList>
            <person name="Lucas S."/>
            <person name="Copeland A."/>
            <person name="Lapidus A."/>
            <person name="Glavina del Rio T."/>
            <person name="Dalin E."/>
            <person name="Tice H."/>
            <person name="Bruce D."/>
            <person name="Goodwin L."/>
            <person name="Pitluck S."/>
            <person name="Peters L."/>
            <person name="Mikhailova N."/>
            <person name="Lu M."/>
            <person name="Kyrpides N."/>
            <person name="Mavromatis K."/>
            <person name="Ivanova N."/>
            <person name="Brettin T."/>
            <person name="Detter J.C."/>
            <person name="Han C."/>
            <person name="Larimer F."/>
            <person name="Land M."/>
            <person name="Hauser L."/>
            <person name="Markowitz V."/>
            <person name="Cheng J.-F."/>
            <person name="Hugenholtz P."/>
            <person name="Woyke T."/>
            <person name="Wu D."/>
            <person name="Pukall R."/>
            <person name="Steenblock K."/>
            <person name="Brambilla E."/>
            <person name="Klenk H.-P."/>
            <person name="Eisen J.A."/>
        </authorList>
    </citation>
    <scope>NUCLEOTIDE SEQUENCE [LARGE SCALE GENOMIC DNA]</scope>
    <source>
        <strain evidence="3">DSM 19664 / LMG 22246 / CIP 109416 / KR-200</strain>
    </source>
</reference>
<feature type="transmembrane region" description="Helical" evidence="1">
    <location>
        <begin position="59"/>
        <end position="82"/>
    </location>
</feature>
<gene>
    <name evidence="2" type="ordered locus">Deipe_0738</name>
</gene>
<feature type="transmembrane region" description="Helical" evidence="1">
    <location>
        <begin position="94"/>
        <end position="115"/>
    </location>
</feature>
<organism evidence="2 3">
    <name type="scientific">Deinococcus peraridilitoris (strain DSM 19664 / LMG 22246 / CIP 109416 / KR-200)</name>
    <dbReference type="NCBI Taxonomy" id="937777"/>
    <lineage>
        <taxon>Bacteria</taxon>
        <taxon>Thermotogati</taxon>
        <taxon>Deinococcota</taxon>
        <taxon>Deinococci</taxon>
        <taxon>Deinococcales</taxon>
        <taxon>Deinococcaceae</taxon>
        <taxon>Deinococcus</taxon>
    </lineage>
</organism>
<keyword evidence="1" id="KW-0812">Transmembrane</keyword>
<dbReference type="AlphaFoldDB" id="K9ZZF7"/>
<feature type="transmembrane region" description="Helical" evidence="1">
    <location>
        <begin position="127"/>
        <end position="143"/>
    </location>
</feature>
<sequence>MYFKNNEKTLSCAVRSPLLARRTMIRQFALCMGGSWLAFAILGYLSLVLSSGDTSAGRLLLGILPVGPWLNLLYLLLGVVGLAGSGQYRTSIFYARLAAITGAALAVLGFVPGATQLPALLPLTQDVMGLHLLFAVIAAYFGWGEPSRSYIALL</sequence>
<keyword evidence="1" id="KW-1133">Transmembrane helix</keyword>
<accession>K9ZZF7</accession>
<dbReference type="KEGG" id="dpd:Deipe_0738"/>
<dbReference type="EMBL" id="CP003382">
    <property type="protein sequence ID" value="AFZ66317.1"/>
    <property type="molecule type" value="Genomic_DNA"/>
</dbReference>
<proteinExistence type="predicted"/>
<protein>
    <recommendedName>
        <fullName evidence="4">DUF4383 domain-containing protein</fullName>
    </recommendedName>
</protein>
<evidence type="ECO:0000313" key="2">
    <source>
        <dbReference type="EMBL" id="AFZ66317.1"/>
    </source>
</evidence>
<dbReference type="HOGENOM" id="CLU_1701376_0_0_0"/>
<evidence type="ECO:0000313" key="3">
    <source>
        <dbReference type="Proteomes" id="UP000010467"/>
    </source>
</evidence>
<dbReference type="Proteomes" id="UP000010467">
    <property type="component" value="Chromosome"/>
</dbReference>
<keyword evidence="3" id="KW-1185">Reference proteome</keyword>
<feature type="transmembrane region" description="Helical" evidence="1">
    <location>
        <begin position="28"/>
        <end position="47"/>
    </location>
</feature>
<evidence type="ECO:0008006" key="4">
    <source>
        <dbReference type="Google" id="ProtNLM"/>
    </source>
</evidence>